<dbReference type="InterPro" id="IPR000014">
    <property type="entry name" value="PAS"/>
</dbReference>
<evidence type="ECO:0000256" key="1">
    <source>
        <dbReference type="ARBA" id="ARBA00000085"/>
    </source>
</evidence>
<keyword evidence="3 9" id="KW-0597">Phosphoprotein</keyword>
<evidence type="ECO:0000256" key="3">
    <source>
        <dbReference type="ARBA" id="ARBA00022553"/>
    </source>
</evidence>
<keyword evidence="4" id="KW-0808">Transferase</keyword>
<sequence>MTGVFLLHSKVINANSFPLKMHTLLSPQKASNGLKESLELLKRRYRQGISNDVIASIPGTFFVIDSQGRFVDWNDYERDEVVGFPDDEMLGSSALQAFHPDDRQRALDAVRHIFETGNEEVAEGRIRIRGGAEYRWYLISGRRISIDGVPLLIGTGIDISRRKRLEEINEFTVTLLTEAESLCEEEILRRTIEKARVLSSSTEGWHIVVNSDVFDHDSLAEIIPCTATGRTDRVIPDIGTSQVIRRAMLGMEPVIANQPRGGESFHSRTLAVPLVKSSRTYAVFCFSGKPYDYDDEDLTSVISLARLAQDIISRKRAEQSERKMQETLLQARRMELIGQLAGGIAHDFNNMLAVILGHAETLLDTIDSTSPDYENIHAIYNAANRSALLTRQLLAFARRQTVMPEIIELNSTIESMLAILRKLAGDRVEVAWFPGQVPLHITIDPSQLDQILANLTVNGRDAMMTQKGILKIETTLVNVARSECSLGHPCQEPGPYACIRFSDNGCGIGEDILPHIFEPFFSTKQNGKGYGLGLSTVFGIVKQNHGGICCDSMPGKGTTFSIFFPLQGKVEEKKPIQAMPAMRKPSQAKILLVDDEPEILQLCRITFERKGYSVLEASSAELAIDIAARQGRSIDLLVTDLMLPGMNGIELADAIVKFNPDIKTIIISGYSHDIMPPDSAAHESKEFLQKPFAIKSLLEKVALLLDSSI</sequence>
<dbReference type="InterPro" id="IPR005467">
    <property type="entry name" value="His_kinase_dom"/>
</dbReference>
<reference evidence="13 14" key="1">
    <citation type="submission" date="2019-05" db="EMBL/GenBank/DDBJ databases">
        <title>Draft Whole-Genome sequence of the green sulfur bacterium Prosthecochloris vibrioformis DSM 260.</title>
        <authorList>
            <person name="Meyer T.E."/>
            <person name="Kyndt J.A."/>
        </authorList>
    </citation>
    <scope>NUCLEOTIDE SEQUENCE [LARGE SCALE GENOMIC DNA]</scope>
    <source>
        <strain evidence="13 14">DSM 260</strain>
    </source>
</reference>
<dbReference type="SMART" id="SM00387">
    <property type="entry name" value="HATPase_c"/>
    <property type="match status" value="1"/>
</dbReference>
<dbReference type="PROSITE" id="PS50109">
    <property type="entry name" value="HIS_KIN"/>
    <property type="match status" value="1"/>
</dbReference>
<comment type="caution">
    <text evidence="13">The sequence shown here is derived from an EMBL/GenBank/DDBJ whole genome shotgun (WGS) entry which is preliminary data.</text>
</comment>
<dbReference type="InterPro" id="IPR035965">
    <property type="entry name" value="PAS-like_dom_sf"/>
</dbReference>
<dbReference type="InterPro" id="IPR001789">
    <property type="entry name" value="Sig_transdc_resp-reg_receiver"/>
</dbReference>
<dbReference type="InterPro" id="IPR013656">
    <property type="entry name" value="PAS_4"/>
</dbReference>
<dbReference type="SUPFAM" id="SSF47384">
    <property type="entry name" value="Homodimeric domain of signal transducing histidine kinase"/>
    <property type="match status" value="1"/>
</dbReference>
<dbReference type="Pfam" id="PF08448">
    <property type="entry name" value="PAS_4"/>
    <property type="match status" value="1"/>
</dbReference>
<dbReference type="PROSITE" id="PS50112">
    <property type="entry name" value="PAS"/>
    <property type="match status" value="1"/>
</dbReference>
<evidence type="ECO:0000259" key="10">
    <source>
        <dbReference type="PROSITE" id="PS50109"/>
    </source>
</evidence>
<evidence type="ECO:0000256" key="5">
    <source>
        <dbReference type="ARBA" id="ARBA00022741"/>
    </source>
</evidence>
<dbReference type="Gene3D" id="3.30.450.40">
    <property type="match status" value="1"/>
</dbReference>
<dbReference type="SUPFAM" id="SSF55785">
    <property type="entry name" value="PYP-like sensor domain (PAS domain)"/>
    <property type="match status" value="1"/>
</dbReference>
<evidence type="ECO:0000313" key="14">
    <source>
        <dbReference type="Proteomes" id="UP000309544"/>
    </source>
</evidence>
<keyword evidence="14" id="KW-1185">Reference proteome</keyword>
<name>A0A5C4S0E6_PROVB</name>
<dbReference type="SUPFAM" id="SSF52172">
    <property type="entry name" value="CheY-like"/>
    <property type="match status" value="1"/>
</dbReference>
<dbReference type="PROSITE" id="PS50110">
    <property type="entry name" value="RESPONSE_REGULATORY"/>
    <property type="match status" value="1"/>
</dbReference>
<feature type="modified residue" description="4-aspartylphosphate" evidence="9">
    <location>
        <position position="640"/>
    </location>
</feature>
<dbReference type="CDD" id="cd00082">
    <property type="entry name" value="HisKA"/>
    <property type="match status" value="1"/>
</dbReference>
<evidence type="ECO:0000256" key="2">
    <source>
        <dbReference type="ARBA" id="ARBA00012438"/>
    </source>
</evidence>
<protein>
    <recommendedName>
        <fullName evidence="2">histidine kinase</fullName>
        <ecNumber evidence="2">2.7.13.3</ecNumber>
    </recommendedName>
</protein>
<proteinExistence type="predicted"/>
<feature type="domain" description="Response regulatory" evidence="11">
    <location>
        <begin position="589"/>
        <end position="705"/>
    </location>
</feature>
<dbReference type="PANTHER" id="PTHR43065">
    <property type="entry name" value="SENSOR HISTIDINE KINASE"/>
    <property type="match status" value="1"/>
</dbReference>
<organism evidence="13 14">
    <name type="scientific">Prosthecochloris vibrioformis</name>
    <name type="common">Chlorobium vibrioforme</name>
    <dbReference type="NCBI Taxonomy" id="1098"/>
    <lineage>
        <taxon>Bacteria</taxon>
        <taxon>Pseudomonadati</taxon>
        <taxon>Chlorobiota</taxon>
        <taxon>Chlorobiia</taxon>
        <taxon>Chlorobiales</taxon>
        <taxon>Chlorobiaceae</taxon>
        <taxon>Prosthecochloris</taxon>
    </lineage>
</organism>
<dbReference type="Pfam" id="PF00072">
    <property type="entry name" value="Response_reg"/>
    <property type="match status" value="1"/>
</dbReference>
<dbReference type="GO" id="GO:0005524">
    <property type="term" value="F:ATP binding"/>
    <property type="evidence" value="ECO:0007669"/>
    <property type="project" value="UniProtKB-KW"/>
</dbReference>
<keyword evidence="5" id="KW-0547">Nucleotide-binding</keyword>
<evidence type="ECO:0000256" key="6">
    <source>
        <dbReference type="ARBA" id="ARBA00022777"/>
    </source>
</evidence>
<dbReference type="GO" id="GO:0000155">
    <property type="term" value="F:phosphorelay sensor kinase activity"/>
    <property type="evidence" value="ECO:0007669"/>
    <property type="project" value="InterPro"/>
</dbReference>
<dbReference type="Gene3D" id="3.30.450.20">
    <property type="entry name" value="PAS domain"/>
    <property type="match status" value="1"/>
</dbReference>
<dbReference type="Pfam" id="PF00512">
    <property type="entry name" value="HisKA"/>
    <property type="match status" value="1"/>
</dbReference>
<comment type="catalytic activity">
    <reaction evidence="1">
        <text>ATP + protein L-histidine = ADP + protein N-phospho-L-histidine.</text>
        <dbReference type="EC" id="2.7.13.3"/>
    </reaction>
</comment>
<evidence type="ECO:0000256" key="9">
    <source>
        <dbReference type="PROSITE-ProRule" id="PRU00169"/>
    </source>
</evidence>
<dbReference type="Proteomes" id="UP000309544">
    <property type="component" value="Unassembled WGS sequence"/>
</dbReference>
<keyword evidence="6" id="KW-0418">Kinase</keyword>
<keyword evidence="8" id="KW-0902">Two-component regulatory system</keyword>
<keyword evidence="7" id="KW-0067">ATP-binding</keyword>
<dbReference type="CDD" id="cd00130">
    <property type="entry name" value="PAS"/>
    <property type="match status" value="1"/>
</dbReference>
<dbReference type="AlphaFoldDB" id="A0A5C4S0E6"/>
<dbReference type="SMART" id="SM00448">
    <property type="entry name" value="REC"/>
    <property type="match status" value="1"/>
</dbReference>
<feature type="domain" description="Histidine kinase" evidence="10">
    <location>
        <begin position="343"/>
        <end position="568"/>
    </location>
</feature>
<dbReference type="PRINTS" id="PR00344">
    <property type="entry name" value="BCTRLSENSOR"/>
</dbReference>
<dbReference type="InterPro" id="IPR003594">
    <property type="entry name" value="HATPase_dom"/>
</dbReference>
<accession>A0A5C4S0E6</accession>
<gene>
    <name evidence="13" type="ORF">FGF68_05260</name>
</gene>
<dbReference type="Pfam" id="PF02518">
    <property type="entry name" value="HATPase_c"/>
    <property type="match status" value="1"/>
</dbReference>
<evidence type="ECO:0000259" key="11">
    <source>
        <dbReference type="PROSITE" id="PS50110"/>
    </source>
</evidence>
<evidence type="ECO:0000259" key="12">
    <source>
        <dbReference type="PROSITE" id="PS50112"/>
    </source>
</evidence>
<dbReference type="InterPro" id="IPR036890">
    <property type="entry name" value="HATPase_C_sf"/>
</dbReference>
<dbReference type="EMBL" id="VDCI01000003">
    <property type="protein sequence ID" value="TNJ36983.1"/>
    <property type="molecule type" value="Genomic_DNA"/>
</dbReference>
<evidence type="ECO:0000256" key="4">
    <source>
        <dbReference type="ARBA" id="ARBA00022679"/>
    </source>
</evidence>
<dbReference type="InterPro" id="IPR004358">
    <property type="entry name" value="Sig_transdc_His_kin-like_C"/>
</dbReference>
<dbReference type="EC" id="2.7.13.3" evidence="2"/>
<dbReference type="Pfam" id="PF13185">
    <property type="entry name" value="GAF_2"/>
    <property type="match status" value="1"/>
</dbReference>
<feature type="domain" description="PAS" evidence="12">
    <location>
        <begin position="53"/>
        <end position="117"/>
    </location>
</feature>
<dbReference type="InterPro" id="IPR003661">
    <property type="entry name" value="HisK_dim/P_dom"/>
</dbReference>
<evidence type="ECO:0000256" key="8">
    <source>
        <dbReference type="ARBA" id="ARBA00023012"/>
    </source>
</evidence>
<dbReference type="SMART" id="SM00091">
    <property type="entry name" value="PAS"/>
    <property type="match status" value="1"/>
</dbReference>
<dbReference type="Gene3D" id="3.40.50.2300">
    <property type="match status" value="1"/>
</dbReference>
<evidence type="ECO:0000313" key="13">
    <source>
        <dbReference type="EMBL" id="TNJ36983.1"/>
    </source>
</evidence>
<dbReference type="SUPFAM" id="SSF55874">
    <property type="entry name" value="ATPase domain of HSP90 chaperone/DNA topoisomerase II/histidine kinase"/>
    <property type="match status" value="1"/>
</dbReference>
<dbReference type="Gene3D" id="3.30.565.10">
    <property type="entry name" value="Histidine kinase-like ATPase, C-terminal domain"/>
    <property type="match status" value="1"/>
</dbReference>
<dbReference type="InterPro" id="IPR011006">
    <property type="entry name" value="CheY-like_superfamily"/>
</dbReference>
<dbReference type="SUPFAM" id="SSF55781">
    <property type="entry name" value="GAF domain-like"/>
    <property type="match status" value="1"/>
</dbReference>
<dbReference type="Gene3D" id="1.10.287.130">
    <property type="match status" value="1"/>
</dbReference>
<dbReference type="NCBIfam" id="TIGR00229">
    <property type="entry name" value="sensory_box"/>
    <property type="match status" value="1"/>
</dbReference>
<dbReference type="PANTHER" id="PTHR43065:SF46">
    <property type="entry name" value="C4-DICARBOXYLATE TRANSPORT SENSOR PROTEIN DCTB"/>
    <property type="match status" value="1"/>
</dbReference>
<dbReference type="InterPro" id="IPR029016">
    <property type="entry name" value="GAF-like_dom_sf"/>
</dbReference>
<dbReference type="InterPro" id="IPR036097">
    <property type="entry name" value="HisK_dim/P_sf"/>
</dbReference>
<dbReference type="SMART" id="SM00388">
    <property type="entry name" value="HisKA"/>
    <property type="match status" value="1"/>
</dbReference>
<dbReference type="InterPro" id="IPR003018">
    <property type="entry name" value="GAF"/>
</dbReference>
<evidence type="ECO:0000256" key="7">
    <source>
        <dbReference type="ARBA" id="ARBA00022840"/>
    </source>
</evidence>